<dbReference type="GO" id="GO:0016787">
    <property type="term" value="F:hydrolase activity"/>
    <property type="evidence" value="ECO:0007669"/>
    <property type="project" value="UniProtKB-KW"/>
</dbReference>
<dbReference type="EMBL" id="PSQE01000006">
    <property type="protein sequence ID" value="RHN50964.1"/>
    <property type="molecule type" value="Genomic_DNA"/>
</dbReference>
<evidence type="ECO:0000313" key="2">
    <source>
        <dbReference type="Proteomes" id="UP000265566"/>
    </source>
</evidence>
<sequence length="127" mass="13754">MSVEALGIKEFLPAYLDPNIQPSDLVTGVCFASSGSGYDPLTSKSASAISLSGQIILFKEYIGKLKGIVGEGRKNFILANSVFLVVQGSNDISNTYFLSHIRELQYDVPSYTDLMLASASNFLKVYS</sequence>
<name>A0A396HGL6_MEDTR</name>
<dbReference type="PANTHER" id="PTHR45642:SF34">
    <property type="entry name" value="GDSL-LIKE LIPASE_ACYLHYDROLASE"/>
    <property type="match status" value="1"/>
</dbReference>
<protein>
    <submittedName>
        <fullName evidence="1">Putative SGNH hydrolase-type esterase domain-containing protein</fullName>
    </submittedName>
</protein>
<gene>
    <name evidence="1" type="ORF">MtrunA17_Chr6g0463261</name>
</gene>
<dbReference type="AlphaFoldDB" id="A0A396HGL6"/>
<accession>A0A396HGL6</accession>
<dbReference type="InterPro" id="IPR036514">
    <property type="entry name" value="SGNH_hydro_sf"/>
</dbReference>
<dbReference type="InterPro" id="IPR050592">
    <property type="entry name" value="GDSL_lipolytic_enzyme"/>
</dbReference>
<dbReference type="Gramene" id="rna35321">
    <property type="protein sequence ID" value="RHN50964.1"/>
    <property type="gene ID" value="gene35321"/>
</dbReference>
<reference evidence="2" key="1">
    <citation type="journal article" date="2018" name="Nat. Plants">
        <title>Whole-genome landscape of Medicago truncatula symbiotic genes.</title>
        <authorList>
            <person name="Pecrix Y."/>
            <person name="Staton S.E."/>
            <person name="Sallet E."/>
            <person name="Lelandais-Briere C."/>
            <person name="Moreau S."/>
            <person name="Carrere S."/>
            <person name="Blein T."/>
            <person name="Jardinaud M.F."/>
            <person name="Latrasse D."/>
            <person name="Zouine M."/>
            <person name="Zahm M."/>
            <person name="Kreplak J."/>
            <person name="Mayjonade B."/>
            <person name="Satge C."/>
            <person name="Perez M."/>
            <person name="Cauet S."/>
            <person name="Marande W."/>
            <person name="Chantry-Darmon C."/>
            <person name="Lopez-Roques C."/>
            <person name="Bouchez O."/>
            <person name="Berard A."/>
            <person name="Debelle F."/>
            <person name="Munos S."/>
            <person name="Bendahmane A."/>
            <person name="Berges H."/>
            <person name="Niebel A."/>
            <person name="Buitink J."/>
            <person name="Frugier F."/>
            <person name="Benhamed M."/>
            <person name="Crespi M."/>
            <person name="Gouzy J."/>
            <person name="Gamas P."/>
        </authorList>
    </citation>
    <scope>NUCLEOTIDE SEQUENCE [LARGE SCALE GENOMIC DNA]</scope>
    <source>
        <strain evidence="2">cv. Jemalong A17</strain>
    </source>
</reference>
<organism evidence="1 2">
    <name type="scientific">Medicago truncatula</name>
    <name type="common">Barrel medic</name>
    <name type="synonym">Medicago tribuloides</name>
    <dbReference type="NCBI Taxonomy" id="3880"/>
    <lineage>
        <taxon>Eukaryota</taxon>
        <taxon>Viridiplantae</taxon>
        <taxon>Streptophyta</taxon>
        <taxon>Embryophyta</taxon>
        <taxon>Tracheophyta</taxon>
        <taxon>Spermatophyta</taxon>
        <taxon>Magnoliopsida</taxon>
        <taxon>eudicotyledons</taxon>
        <taxon>Gunneridae</taxon>
        <taxon>Pentapetalae</taxon>
        <taxon>rosids</taxon>
        <taxon>fabids</taxon>
        <taxon>Fabales</taxon>
        <taxon>Fabaceae</taxon>
        <taxon>Papilionoideae</taxon>
        <taxon>50 kb inversion clade</taxon>
        <taxon>NPAAA clade</taxon>
        <taxon>Hologalegina</taxon>
        <taxon>IRL clade</taxon>
        <taxon>Trifolieae</taxon>
        <taxon>Medicago</taxon>
    </lineage>
</organism>
<comment type="caution">
    <text evidence="1">The sequence shown here is derived from an EMBL/GenBank/DDBJ whole genome shotgun (WGS) entry which is preliminary data.</text>
</comment>
<keyword evidence="1" id="KW-0378">Hydrolase</keyword>
<proteinExistence type="predicted"/>
<evidence type="ECO:0000313" key="1">
    <source>
        <dbReference type="EMBL" id="RHN50964.1"/>
    </source>
</evidence>
<dbReference type="Gene3D" id="3.40.50.1110">
    <property type="entry name" value="SGNH hydrolase"/>
    <property type="match status" value="1"/>
</dbReference>
<dbReference type="Proteomes" id="UP000265566">
    <property type="component" value="Chromosome 6"/>
</dbReference>
<dbReference type="PANTHER" id="PTHR45642">
    <property type="entry name" value="GDSL ESTERASE/LIPASE EXL3"/>
    <property type="match status" value="1"/>
</dbReference>